<dbReference type="SUPFAM" id="SSF56601">
    <property type="entry name" value="beta-lactamase/transpeptidase-like"/>
    <property type="match status" value="1"/>
</dbReference>
<dbReference type="EC" id="3.4.11.19" evidence="6"/>
<dbReference type="NCBIfam" id="NF009622">
    <property type="entry name" value="PRK13128.1"/>
    <property type="match status" value="1"/>
</dbReference>
<comment type="caution">
    <text evidence="6">The sequence shown here is derived from an EMBL/GenBank/DDBJ whole genome shotgun (WGS) entry which is preliminary data.</text>
</comment>
<dbReference type="Pfam" id="PF00144">
    <property type="entry name" value="Beta-lactamase"/>
    <property type="match status" value="1"/>
</dbReference>
<gene>
    <name evidence="6" type="ORF">J3R73_004604</name>
</gene>
<dbReference type="PANTHER" id="PTHR46825:SF11">
    <property type="entry name" value="PENICILLIN-BINDING PROTEIN 4"/>
    <property type="match status" value="1"/>
</dbReference>
<reference evidence="6 7" key="1">
    <citation type="submission" date="2023-07" db="EMBL/GenBank/DDBJ databases">
        <title>Genomic Encyclopedia of Type Strains, Phase IV (KMG-IV): sequencing the most valuable type-strain genomes for metagenomic binning, comparative biology and taxonomic classification.</title>
        <authorList>
            <person name="Goeker M."/>
        </authorList>
    </citation>
    <scope>NUCLEOTIDE SEQUENCE [LARGE SCALE GENOMIC DNA]</scope>
    <source>
        <strain evidence="6 7">DSM 5896</strain>
    </source>
</reference>
<evidence type="ECO:0000256" key="3">
    <source>
        <dbReference type="ARBA" id="ARBA00023136"/>
    </source>
</evidence>
<dbReference type="Gene3D" id="3.40.710.10">
    <property type="entry name" value="DD-peptidase/beta-lactamase superfamily"/>
    <property type="match status" value="1"/>
</dbReference>
<organism evidence="6 7">
    <name type="scientific">Labrys monachus</name>
    <dbReference type="NCBI Taxonomy" id="217067"/>
    <lineage>
        <taxon>Bacteria</taxon>
        <taxon>Pseudomonadati</taxon>
        <taxon>Pseudomonadota</taxon>
        <taxon>Alphaproteobacteria</taxon>
        <taxon>Hyphomicrobiales</taxon>
        <taxon>Xanthobacteraceae</taxon>
        <taxon>Labrys</taxon>
    </lineage>
</organism>
<evidence type="ECO:0000259" key="5">
    <source>
        <dbReference type="Pfam" id="PF07930"/>
    </source>
</evidence>
<feature type="domain" description="D-aminopeptidase" evidence="5">
    <location>
        <begin position="344"/>
        <end position="514"/>
    </location>
</feature>
<proteinExistence type="predicted"/>
<dbReference type="InterPro" id="IPR050491">
    <property type="entry name" value="AmpC-like"/>
</dbReference>
<keyword evidence="3" id="KW-0472">Membrane</keyword>
<dbReference type="RefSeq" id="WP_307432568.1">
    <property type="nucleotide sequence ID" value="NZ_JAUSVK010000001.1"/>
</dbReference>
<accession>A0ABU0FJM7</accession>
<dbReference type="InterPro" id="IPR001466">
    <property type="entry name" value="Beta-lactam-related"/>
</dbReference>
<keyword evidence="2 6" id="KW-0031">Aminopeptidase</keyword>
<dbReference type="Gene3D" id="2.40.128.50">
    <property type="match status" value="2"/>
</dbReference>
<dbReference type="SUPFAM" id="SSF50886">
    <property type="entry name" value="D-aminopeptidase, middle and C-terminal domains"/>
    <property type="match status" value="2"/>
</dbReference>
<dbReference type="Proteomes" id="UP001237448">
    <property type="component" value="Unassembled WGS sequence"/>
</dbReference>
<dbReference type="InterPro" id="IPR027279">
    <property type="entry name" value="D_amino_pept/lipop_sf"/>
</dbReference>
<dbReference type="PANTHER" id="PTHR46825">
    <property type="entry name" value="D-ALANYL-D-ALANINE-CARBOXYPEPTIDASE/ENDOPEPTIDASE AMPH"/>
    <property type="match status" value="1"/>
</dbReference>
<dbReference type="GO" id="GO:0004177">
    <property type="term" value="F:aminopeptidase activity"/>
    <property type="evidence" value="ECO:0007669"/>
    <property type="project" value="UniProtKB-KW"/>
</dbReference>
<evidence type="ECO:0000259" key="4">
    <source>
        <dbReference type="Pfam" id="PF00144"/>
    </source>
</evidence>
<evidence type="ECO:0000313" key="7">
    <source>
        <dbReference type="Proteomes" id="UP001237448"/>
    </source>
</evidence>
<evidence type="ECO:0000313" key="6">
    <source>
        <dbReference type="EMBL" id="MDQ0394812.1"/>
    </source>
</evidence>
<protein>
    <submittedName>
        <fullName evidence="6">D-aminopeptidase</fullName>
        <ecNumber evidence="6">3.4.11.19</ecNumber>
    </submittedName>
</protein>
<dbReference type="InterPro" id="IPR012338">
    <property type="entry name" value="Beta-lactam/transpept-like"/>
</dbReference>
<keyword evidence="2 6" id="KW-0645">Protease</keyword>
<name>A0ABU0FJM7_9HYPH</name>
<sequence length="519" mass="55186">MTDKAASALDKAIKDLPALHPGPGGAVAVVRDGAVLVRHAWGFADLEKRVPFSPSTLMPICSITKEFTCAVLLDQAGDPAVLDEAVASWLPALKGGVPRTADLCNNQSGLRDYYALTVLCGAAPDGDFRPADARSLIGRTRSLHFAPGSQYSYSNGNFRILAGAVEDHAGRSIGELIASRLFGPAGMETASFCPETGEMPGDAVGYEGSTAFGFVPAVNRIHWSGDAGISACLDDMIAWEAFIDATRDDADGLYRRISRPVSFADGRPAQYGFGLVRSRHDGVEVTGHGGALRGWRSHRLHVASERLSVVVLFNHSADARAAAMHVLSAARGEAQASPARTFFDPAWNGWYHDVGTGLLLGVEAQPGRVTARFAGPDVLDWDEDGVARSAAMILRRDGDGLAMERPGDNLRTRLARVDGAAATDIDGVYRCTELDADFTCYAAGGAYFGAFDGFLGKGALHAMRPAGPDLWLLACQRSMDAPAPGDWTVHFRRDEAGRIAGATIGCWLARMIPFEKVPG</sequence>
<dbReference type="Pfam" id="PF07930">
    <property type="entry name" value="DAP_B"/>
    <property type="match status" value="1"/>
</dbReference>
<keyword evidence="6" id="KW-0378">Hydrolase</keyword>
<evidence type="ECO:0000256" key="2">
    <source>
        <dbReference type="ARBA" id="ARBA00022438"/>
    </source>
</evidence>
<dbReference type="EMBL" id="JAUSVK010000001">
    <property type="protein sequence ID" value="MDQ0394812.1"/>
    <property type="molecule type" value="Genomic_DNA"/>
</dbReference>
<evidence type="ECO:0000256" key="1">
    <source>
        <dbReference type="ARBA" id="ARBA00004370"/>
    </source>
</evidence>
<feature type="domain" description="Beta-lactamase-related" evidence="4">
    <location>
        <begin position="9"/>
        <end position="324"/>
    </location>
</feature>
<dbReference type="InterPro" id="IPR012856">
    <property type="entry name" value="DAP_B_dom"/>
</dbReference>
<keyword evidence="7" id="KW-1185">Reference proteome</keyword>
<comment type="subcellular location">
    <subcellularLocation>
        <location evidence="1">Membrane</location>
    </subcellularLocation>
</comment>